<reference evidence="1" key="1">
    <citation type="submission" date="2018-05" db="EMBL/GenBank/DDBJ databases">
        <authorList>
            <person name="Lanie J.A."/>
            <person name="Ng W.-L."/>
            <person name="Kazmierczak K.M."/>
            <person name="Andrzejewski T.M."/>
            <person name="Davidsen T.M."/>
            <person name="Wayne K.J."/>
            <person name="Tettelin H."/>
            <person name="Glass J.I."/>
            <person name="Rusch D."/>
            <person name="Podicherti R."/>
            <person name="Tsui H.-C.T."/>
            <person name="Winkler M.E."/>
        </authorList>
    </citation>
    <scope>NUCLEOTIDE SEQUENCE</scope>
</reference>
<organism evidence="1">
    <name type="scientific">marine metagenome</name>
    <dbReference type="NCBI Taxonomy" id="408172"/>
    <lineage>
        <taxon>unclassified sequences</taxon>
        <taxon>metagenomes</taxon>
        <taxon>ecological metagenomes</taxon>
    </lineage>
</organism>
<sequence length="86" mass="9706">IKLNPISGEIIANPPENVEKVELKVIIENENGEVTVKDIEINFSDVNPETTEKLLDNDIKFMPLSDQLLKEQTILDNYGSQIINNL</sequence>
<dbReference type="EMBL" id="UINC01022377">
    <property type="protein sequence ID" value="SVA91854.1"/>
    <property type="molecule type" value="Genomic_DNA"/>
</dbReference>
<name>A0A381ZRV2_9ZZZZ</name>
<accession>A0A381ZRV2</accession>
<proteinExistence type="predicted"/>
<evidence type="ECO:0000313" key="1">
    <source>
        <dbReference type="EMBL" id="SVA91854.1"/>
    </source>
</evidence>
<gene>
    <name evidence="1" type="ORF">METZ01_LOCUS144708</name>
</gene>
<protein>
    <submittedName>
        <fullName evidence="1">Uncharacterized protein</fullName>
    </submittedName>
</protein>
<dbReference type="AlphaFoldDB" id="A0A381ZRV2"/>
<feature type="non-terminal residue" evidence="1">
    <location>
        <position position="1"/>
    </location>
</feature>